<dbReference type="InterPro" id="IPR041286">
    <property type="entry name" value="MBG_2"/>
</dbReference>
<feature type="domain" description="MBG" evidence="2">
    <location>
        <begin position="130"/>
        <end position="209"/>
    </location>
</feature>
<gene>
    <name evidence="3" type="ORF">ACFPT7_09905</name>
</gene>
<accession>A0ABW1EF53</accession>
<comment type="caution">
    <text evidence="3">The sequence shown here is derived from an EMBL/GenBank/DDBJ whole genome shotgun (WGS) entry which is preliminary data.</text>
</comment>
<keyword evidence="1" id="KW-0732">Signal</keyword>
<dbReference type="InterPro" id="IPR008964">
    <property type="entry name" value="Invasin/intimin_cell_adhesion"/>
</dbReference>
<name>A0ABW1EF53_9BACT</name>
<protein>
    <submittedName>
        <fullName evidence="3">MBG domain-containing protein</fullName>
    </submittedName>
</protein>
<feature type="chain" id="PRO_5046557347" evidence="1">
    <location>
        <begin position="28"/>
        <end position="384"/>
    </location>
</feature>
<dbReference type="SUPFAM" id="SSF49373">
    <property type="entry name" value="Invasin/intimin cell-adhesion fragments"/>
    <property type="match status" value="1"/>
</dbReference>
<feature type="signal peptide" evidence="1">
    <location>
        <begin position="1"/>
        <end position="27"/>
    </location>
</feature>
<reference evidence="4" key="1">
    <citation type="journal article" date="2019" name="Int. J. Syst. Evol. Microbiol.">
        <title>The Global Catalogue of Microorganisms (GCM) 10K type strain sequencing project: providing services to taxonomists for standard genome sequencing and annotation.</title>
        <authorList>
            <consortium name="The Broad Institute Genomics Platform"/>
            <consortium name="The Broad Institute Genome Sequencing Center for Infectious Disease"/>
            <person name="Wu L."/>
            <person name="Ma J."/>
        </authorList>
    </citation>
    <scope>NUCLEOTIDE SEQUENCE [LARGE SCALE GENOMIC DNA]</scope>
    <source>
        <strain evidence="4">JCM 4087</strain>
    </source>
</reference>
<evidence type="ECO:0000313" key="4">
    <source>
        <dbReference type="Proteomes" id="UP001596091"/>
    </source>
</evidence>
<dbReference type="EMBL" id="JBHSPH010000002">
    <property type="protein sequence ID" value="MFC5862604.1"/>
    <property type="molecule type" value="Genomic_DNA"/>
</dbReference>
<dbReference type="RefSeq" id="WP_263336179.1">
    <property type="nucleotide sequence ID" value="NZ_JAGSYH010000003.1"/>
</dbReference>
<evidence type="ECO:0000313" key="3">
    <source>
        <dbReference type="EMBL" id="MFC5862604.1"/>
    </source>
</evidence>
<keyword evidence="4" id="KW-1185">Reference proteome</keyword>
<sequence length="384" mass="39242">MSPSRHFFGSLLPISILFASVALPASAATSLQVLRGSDQVTTYGSAFADPLVVRAVDTVAHRPVAGVRVEFTPGRGVGITPSYAISDGNGLASVNATGLEVCITEASAQISGDARTRVEFPNLQIDKAPLTVVPDNIVSPAGSEIPIVANYSLVGFVNSDTADTAHITGNPTLTTTATNPGMHANYVIKGNPGTLSSPNYTFVVGYGTLAIVGGAAPDGWVAGKSTLETATVSTDNAPSVRLALAGQRSTDSEEQPAFIAGLRGDSGMFVKAAIWSDSTSAQLIIHSQNTRSALLVNLSAAPLAPAAPVHTVALPDVASVESTTLTTPTRTAAALMVSQRPVVMPAPSVPVRSAMLPGESSAVNANSVFSNSSIRKAFVPPASK</sequence>
<evidence type="ECO:0000259" key="2">
    <source>
        <dbReference type="Pfam" id="PF18676"/>
    </source>
</evidence>
<dbReference type="Proteomes" id="UP001596091">
    <property type="component" value="Unassembled WGS sequence"/>
</dbReference>
<organism evidence="3 4">
    <name type="scientific">Acidicapsa dinghuensis</name>
    <dbReference type="NCBI Taxonomy" id="2218256"/>
    <lineage>
        <taxon>Bacteria</taxon>
        <taxon>Pseudomonadati</taxon>
        <taxon>Acidobacteriota</taxon>
        <taxon>Terriglobia</taxon>
        <taxon>Terriglobales</taxon>
        <taxon>Acidobacteriaceae</taxon>
        <taxon>Acidicapsa</taxon>
    </lineage>
</organism>
<dbReference type="Pfam" id="PF18676">
    <property type="entry name" value="MBG_2"/>
    <property type="match status" value="1"/>
</dbReference>
<proteinExistence type="predicted"/>
<evidence type="ECO:0000256" key="1">
    <source>
        <dbReference type="SAM" id="SignalP"/>
    </source>
</evidence>